<accession>A0A7C5TIE7</accession>
<name>A0A7C5TIE7_9CREN</name>
<proteinExistence type="inferred from homology"/>
<reference evidence="8" key="1">
    <citation type="journal article" date="2020" name="mSystems">
        <title>Genome- and Community-Level Interaction Insights into Carbon Utilization and Element Cycling Functions of Hydrothermarchaeota in Hydrothermal Sediment.</title>
        <authorList>
            <person name="Zhou Z."/>
            <person name="Liu Y."/>
            <person name="Xu W."/>
            <person name="Pan J."/>
            <person name="Luo Z.H."/>
            <person name="Li M."/>
        </authorList>
    </citation>
    <scope>NUCLEOTIDE SEQUENCE [LARGE SCALE GENOMIC DNA]</scope>
    <source>
        <strain evidence="8">SpSt-1121</strain>
    </source>
</reference>
<dbReference type="GO" id="GO:0015833">
    <property type="term" value="P:peptide transport"/>
    <property type="evidence" value="ECO:0007669"/>
    <property type="project" value="TreeGrafter"/>
</dbReference>
<dbReference type="InterPro" id="IPR000914">
    <property type="entry name" value="SBP_5_dom"/>
</dbReference>
<evidence type="ECO:0000256" key="4">
    <source>
        <dbReference type="ARBA" id="ARBA00022729"/>
    </source>
</evidence>
<dbReference type="CDD" id="cd08512">
    <property type="entry name" value="PBP2_NikA_DppA_OppA_like_7"/>
    <property type="match status" value="1"/>
</dbReference>
<dbReference type="PANTHER" id="PTHR30290:SF10">
    <property type="entry name" value="PERIPLASMIC OLIGOPEPTIDE-BINDING PROTEIN-RELATED"/>
    <property type="match status" value="1"/>
</dbReference>
<dbReference type="Gene3D" id="3.10.105.10">
    <property type="entry name" value="Dipeptide-binding Protein, Domain 3"/>
    <property type="match status" value="2"/>
</dbReference>
<keyword evidence="6" id="KW-1133">Transmembrane helix</keyword>
<feature type="transmembrane region" description="Helical" evidence="6">
    <location>
        <begin position="7"/>
        <end position="28"/>
    </location>
</feature>
<dbReference type="SUPFAM" id="SSF53850">
    <property type="entry name" value="Periplasmic binding protein-like II"/>
    <property type="match status" value="2"/>
</dbReference>
<evidence type="ECO:0000256" key="1">
    <source>
        <dbReference type="ARBA" id="ARBA00004196"/>
    </source>
</evidence>
<evidence type="ECO:0000259" key="7">
    <source>
        <dbReference type="Pfam" id="PF00496"/>
    </source>
</evidence>
<gene>
    <name evidence="8" type="ORF">ENM84_07435</name>
</gene>
<evidence type="ECO:0000256" key="2">
    <source>
        <dbReference type="ARBA" id="ARBA00005695"/>
    </source>
</evidence>
<dbReference type="InterPro" id="IPR039424">
    <property type="entry name" value="SBP_5"/>
</dbReference>
<comment type="subcellular location">
    <subcellularLocation>
        <location evidence="1">Cell envelope</location>
    </subcellularLocation>
</comment>
<comment type="caution">
    <text evidence="8">The sequence shown here is derived from an EMBL/GenBank/DDBJ whole genome shotgun (WGS) entry which is preliminary data.</text>
</comment>
<dbReference type="AlphaFoldDB" id="A0A7C5TIE7"/>
<keyword evidence="3" id="KW-0813">Transport</keyword>
<evidence type="ECO:0000313" key="8">
    <source>
        <dbReference type="EMBL" id="HHP82480.1"/>
    </source>
</evidence>
<sequence length="669" mass="75904">MVNTKMIAVVVIALAIVGLIIGLTYLPIIQKPIQQTSTPTPTITPITTPSPTPQPSITIPQASKYVIIAYRDPQPIDRESLVPYSNINPGFLRDPIMDALIKAGRITTDASLRKTIYNAIQKLSNDRLSLIWLVQAREVRVYWDWIKNIYFHPTFVYRVDDLSKEPYAPNPNKFVIGESEEGHSLDPAVTYWGFDWFIIHQIYERLVAYERDNVDYVVPSLAVAWAHNEESDEWYFVIRGNVVFYDPWENRTIPLTPNDVVYSFRRVVTMHLDPSWLIEEFIDVNETVVLSEDEFKSILSKGLYTEFKGENRKVSSLEELLSFFGYSGNVAGFVKVKLNYPYAPILSVLATIPASIVSMEVVEQHGGVKPGEENPYLYDHPVGTGPYYLVEWVHRQYYRLRANPYYWKGKPSIEEIELRLIPEDSTRIMMLKKGDLDIALIPPSLVDQVKDVTLGSNKLIVEVAPSFWVYHVTLNCEKHPFNNTAFRKALAWAIPYDTIISTAFNGLADQAYGVIPRGMFGFQDDDITRYTYNKDMARKMLEESGIDPKSVSITIIVPQGYSELEQIATILQSSWTEALGIDVKVQVLSRPVFNEKLMSGDFDAQVLAWGPDYIDPDDYAGPLQAGGYTFSDIAIYTTTSPNEISKYIDIEDATIITYKDVAIIVGEAK</sequence>
<organism evidence="8">
    <name type="scientific">Ignisphaera aggregans</name>
    <dbReference type="NCBI Taxonomy" id="334771"/>
    <lineage>
        <taxon>Archaea</taxon>
        <taxon>Thermoproteota</taxon>
        <taxon>Thermoprotei</taxon>
        <taxon>Desulfurococcales</taxon>
        <taxon>Desulfurococcaceae</taxon>
        <taxon>Ignisphaera</taxon>
    </lineage>
</organism>
<feature type="region of interest" description="Disordered" evidence="5">
    <location>
        <begin position="36"/>
        <end position="55"/>
    </location>
</feature>
<evidence type="ECO:0000256" key="5">
    <source>
        <dbReference type="SAM" id="MobiDB-lite"/>
    </source>
</evidence>
<dbReference type="Gene3D" id="3.40.190.10">
    <property type="entry name" value="Periplasmic binding protein-like II"/>
    <property type="match status" value="2"/>
</dbReference>
<comment type="similarity">
    <text evidence="2">Belongs to the bacterial solute-binding protein 5 family.</text>
</comment>
<keyword evidence="6" id="KW-0472">Membrane</keyword>
<keyword evidence="4" id="KW-0732">Signal</keyword>
<dbReference type="GO" id="GO:1904680">
    <property type="term" value="F:peptide transmembrane transporter activity"/>
    <property type="evidence" value="ECO:0007669"/>
    <property type="project" value="TreeGrafter"/>
</dbReference>
<dbReference type="Pfam" id="PF00496">
    <property type="entry name" value="SBP_bac_5"/>
    <property type="match status" value="1"/>
</dbReference>
<protein>
    <recommendedName>
        <fullName evidence="7">Solute-binding protein family 5 domain-containing protein</fullName>
    </recommendedName>
</protein>
<dbReference type="PANTHER" id="PTHR30290">
    <property type="entry name" value="PERIPLASMIC BINDING COMPONENT OF ABC TRANSPORTER"/>
    <property type="match status" value="1"/>
</dbReference>
<keyword evidence="6" id="KW-0812">Transmembrane</keyword>
<evidence type="ECO:0000256" key="6">
    <source>
        <dbReference type="SAM" id="Phobius"/>
    </source>
</evidence>
<feature type="domain" description="Solute-binding protein family 5" evidence="7">
    <location>
        <begin position="217"/>
        <end position="625"/>
    </location>
</feature>
<dbReference type="EMBL" id="DRZI01000320">
    <property type="protein sequence ID" value="HHP82480.1"/>
    <property type="molecule type" value="Genomic_DNA"/>
</dbReference>
<feature type="compositionally biased region" description="Low complexity" evidence="5">
    <location>
        <begin position="36"/>
        <end position="47"/>
    </location>
</feature>
<evidence type="ECO:0000256" key="3">
    <source>
        <dbReference type="ARBA" id="ARBA00022448"/>
    </source>
</evidence>